<dbReference type="RefSeq" id="WP_126979381.1">
    <property type="nucleotide sequence ID" value="NZ_PQSP01000002.1"/>
</dbReference>
<evidence type="ECO:0000313" key="2">
    <source>
        <dbReference type="EMBL" id="RUS67390.1"/>
    </source>
</evidence>
<dbReference type="Proteomes" id="UP000286947">
    <property type="component" value="Unassembled WGS sequence"/>
</dbReference>
<feature type="region of interest" description="Disordered" evidence="1">
    <location>
        <begin position="166"/>
        <end position="186"/>
    </location>
</feature>
<protein>
    <submittedName>
        <fullName evidence="2">Uncharacterized protein</fullName>
    </submittedName>
</protein>
<keyword evidence="3" id="KW-1185">Reference proteome</keyword>
<comment type="caution">
    <text evidence="2">The sequence shown here is derived from an EMBL/GenBank/DDBJ whole genome shotgun (WGS) entry which is preliminary data.</text>
</comment>
<dbReference type="OrthoDB" id="961266at2"/>
<accession>A0A433SF91</accession>
<reference evidence="2 3" key="1">
    <citation type="submission" date="2018-01" db="EMBL/GenBank/DDBJ databases">
        <title>Saezia sanguinis gen. nov., sp. nov., in the order Burkholderiales isolated from human blood.</title>
        <authorList>
            <person name="Medina-Pascual M.J."/>
            <person name="Valdezate S."/>
            <person name="Monzon S."/>
            <person name="Cuesta I."/>
            <person name="Carrasco G."/>
            <person name="Villalon P."/>
            <person name="Saez-Nieto J.A."/>
        </authorList>
    </citation>
    <scope>NUCLEOTIDE SEQUENCE [LARGE SCALE GENOMIC DNA]</scope>
    <source>
        <strain evidence="2 3">CNM695-12</strain>
    </source>
</reference>
<dbReference type="EMBL" id="PQSP01000002">
    <property type="protein sequence ID" value="RUS67390.1"/>
    <property type="molecule type" value="Genomic_DNA"/>
</dbReference>
<gene>
    <name evidence="2" type="ORF">CUZ56_01335</name>
</gene>
<sequence>MGQNGTQGTTAQVTTGSANTTPNTTVEQAITRIEATVEYHIYTSGSIKYKLIDNTGDDKKRTSQELKNARTKAKYIYHDSNSTEHDLGTYDITATKNTYTNYGDQLKGDKIYLIDINDINNYQSTDGKVKFSLAMNTTRPYANDVTTASLLGAMLNTGYTDFNFNGGSNNKGESPAPSTSHKNGTNLDMRYLRTDKSGNMVYLDKNDETGDPCGWKGLDVDRQNTFIKELNTFGWSDIKGWEYWDSTNSPDTATEWNTWYTQWKKDNPNETEKPILKNIKHLANHNHHIHLQSYSPALEEIS</sequence>
<organism evidence="2 3">
    <name type="scientific">Saezia sanguinis</name>
    <dbReference type="NCBI Taxonomy" id="1965230"/>
    <lineage>
        <taxon>Bacteria</taxon>
        <taxon>Pseudomonadati</taxon>
        <taxon>Pseudomonadota</taxon>
        <taxon>Betaproteobacteria</taxon>
        <taxon>Burkholderiales</taxon>
        <taxon>Saeziaceae</taxon>
        <taxon>Saezia</taxon>
    </lineage>
</organism>
<name>A0A433SF91_9BURK</name>
<proteinExistence type="predicted"/>
<evidence type="ECO:0000313" key="3">
    <source>
        <dbReference type="Proteomes" id="UP000286947"/>
    </source>
</evidence>
<feature type="region of interest" description="Disordered" evidence="1">
    <location>
        <begin position="1"/>
        <end position="22"/>
    </location>
</feature>
<evidence type="ECO:0000256" key="1">
    <source>
        <dbReference type="SAM" id="MobiDB-lite"/>
    </source>
</evidence>
<dbReference type="AlphaFoldDB" id="A0A433SF91"/>